<protein>
    <submittedName>
        <fullName evidence="1">Uncharacterized protein</fullName>
    </submittedName>
</protein>
<name>A0ABT4CQH6_9CLOT</name>
<dbReference type="Proteomes" id="UP001079657">
    <property type="component" value="Unassembled WGS sequence"/>
</dbReference>
<comment type="caution">
    <text evidence="1">The sequence shown here is derived from an EMBL/GenBank/DDBJ whole genome shotgun (WGS) entry which is preliminary data.</text>
</comment>
<keyword evidence="2" id="KW-1185">Reference proteome</keyword>
<organism evidence="1 2">
    <name type="scientific">Clostridium ganghwense</name>
    <dbReference type="NCBI Taxonomy" id="312089"/>
    <lineage>
        <taxon>Bacteria</taxon>
        <taxon>Bacillati</taxon>
        <taxon>Bacillota</taxon>
        <taxon>Clostridia</taxon>
        <taxon>Eubacteriales</taxon>
        <taxon>Clostridiaceae</taxon>
        <taxon>Clostridium</taxon>
    </lineage>
</organism>
<accession>A0ABT4CQH6</accession>
<evidence type="ECO:0000313" key="2">
    <source>
        <dbReference type="Proteomes" id="UP001079657"/>
    </source>
</evidence>
<evidence type="ECO:0000313" key="1">
    <source>
        <dbReference type="EMBL" id="MCY6371305.1"/>
    </source>
</evidence>
<dbReference type="EMBL" id="JAPQES010000004">
    <property type="protein sequence ID" value="MCY6371305.1"/>
    <property type="molecule type" value="Genomic_DNA"/>
</dbReference>
<dbReference type="RefSeq" id="WP_268050172.1">
    <property type="nucleotide sequence ID" value="NZ_JAPQES010000004.1"/>
</dbReference>
<gene>
    <name evidence="1" type="ORF">OXH55_11715</name>
</gene>
<reference evidence="1" key="1">
    <citation type="submission" date="2022-12" db="EMBL/GenBank/DDBJ databases">
        <authorList>
            <person name="Wang J."/>
        </authorList>
    </citation>
    <scope>NUCLEOTIDE SEQUENCE</scope>
    <source>
        <strain evidence="1">HY-42-06</strain>
    </source>
</reference>
<sequence length="95" mass="11142">MFNAMYPFMPFRQMPTSQMPMDTNTYFKNLFNRLVGKRVDILLNGREGIFKNLLILKVDNGVVITEAENEICLIPFRFIATVFLPKDLAKELYQF</sequence>
<proteinExistence type="predicted"/>